<reference evidence="3" key="1">
    <citation type="submission" date="2015-05" db="EMBL/GenBank/DDBJ databases">
        <authorList>
            <person name="Fogelqvist Johan"/>
        </authorList>
    </citation>
    <scope>NUCLEOTIDE SEQUENCE [LARGE SCALE GENOMIC DNA]</scope>
</reference>
<dbReference type="AlphaFoldDB" id="A0A0G4NDI5"/>
<accession>A0A0G4NDI5</accession>
<feature type="compositionally biased region" description="Low complexity" evidence="1">
    <location>
        <begin position="7"/>
        <end position="21"/>
    </location>
</feature>
<feature type="region of interest" description="Disordered" evidence="1">
    <location>
        <begin position="1"/>
        <end position="49"/>
    </location>
</feature>
<evidence type="ECO:0000313" key="3">
    <source>
        <dbReference type="Proteomes" id="UP000045706"/>
    </source>
</evidence>
<feature type="non-terminal residue" evidence="2">
    <location>
        <position position="1"/>
    </location>
</feature>
<evidence type="ECO:0000313" key="2">
    <source>
        <dbReference type="EMBL" id="CRK44552.1"/>
    </source>
</evidence>
<dbReference type="Proteomes" id="UP000045706">
    <property type="component" value="Unassembled WGS sequence"/>
</dbReference>
<organism evidence="2 3">
    <name type="scientific">Verticillium longisporum</name>
    <name type="common">Verticillium dahliae var. longisporum</name>
    <dbReference type="NCBI Taxonomy" id="100787"/>
    <lineage>
        <taxon>Eukaryota</taxon>
        <taxon>Fungi</taxon>
        <taxon>Dikarya</taxon>
        <taxon>Ascomycota</taxon>
        <taxon>Pezizomycotina</taxon>
        <taxon>Sordariomycetes</taxon>
        <taxon>Hypocreomycetidae</taxon>
        <taxon>Glomerellales</taxon>
        <taxon>Plectosphaerellaceae</taxon>
        <taxon>Verticillium</taxon>
    </lineage>
</organism>
<protein>
    <submittedName>
        <fullName evidence="2">Uncharacterized protein</fullName>
    </submittedName>
</protein>
<sequence>HRRVGRQRPQLLQGPQQPRQLARPERRQGGRPRRGPRPHAQPRGPPRGH</sequence>
<name>A0A0G4NDI5_VERLO</name>
<evidence type="ECO:0000256" key="1">
    <source>
        <dbReference type="SAM" id="MobiDB-lite"/>
    </source>
</evidence>
<proteinExistence type="predicted"/>
<gene>
    <name evidence="2" type="ORF">BN1723_019483</name>
</gene>
<dbReference type="EMBL" id="CVQI01034098">
    <property type="protein sequence ID" value="CRK44552.1"/>
    <property type="molecule type" value="Genomic_DNA"/>
</dbReference>